<comment type="caution">
    <text evidence="1">The sequence shown here is derived from an EMBL/GenBank/DDBJ whole genome shotgun (WGS) entry which is preliminary data.</text>
</comment>
<evidence type="ECO:0000313" key="1">
    <source>
        <dbReference type="EMBL" id="GBH35095.1"/>
    </source>
</evidence>
<gene>
    <name evidence="1" type="ORF">NZNM25_18860</name>
</gene>
<dbReference type="EMBL" id="BGKI01000012">
    <property type="protein sequence ID" value="GBH35095.1"/>
    <property type="molecule type" value="Genomic_DNA"/>
</dbReference>
<dbReference type="RefSeq" id="WP_160049227.1">
    <property type="nucleotide sequence ID" value="NZ_AP026695.1"/>
</dbReference>
<dbReference type="Proteomes" id="UP000245829">
    <property type="component" value="Unassembled WGS sequence"/>
</dbReference>
<name>A0A2S2KUE2_9ARCH</name>
<sequence length="49" mass="5978">MNEHSYFASLKNKEFLILEKLCDESISPTEKERMEKEIRHIRLEIKKLE</sequence>
<organism evidence="1 2">
    <name type="scientific">Nitrosopumilus zosterae</name>
    <dbReference type="NCBI Taxonomy" id="718286"/>
    <lineage>
        <taxon>Archaea</taxon>
        <taxon>Nitrososphaerota</taxon>
        <taxon>Nitrososphaeria</taxon>
        <taxon>Nitrosopumilales</taxon>
        <taxon>Nitrosopumilaceae</taxon>
        <taxon>Nitrosopumilus</taxon>
    </lineage>
</organism>
<evidence type="ECO:0000313" key="2">
    <source>
        <dbReference type="Proteomes" id="UP000245829"/>
    </source>
</evidence>
<dbReference type="GeneID" id="76210113"/>
<dbReference type="AlphaFoldDB" id="A0A2S2KUE2"/>
<reference evidence="1 2" key="1">
    <citation type="submission" date="2018-05" db="EMBL/GenBank/DDBJ databases">
        <title>genome sequencing of Nitrosopumilus sp. NM25.</title>
        <authorList>
            <person name="Mori K."/>
            <person name="Nakagawa T."/>
        </authorList>
    </citation>
    <scope>NUCLEOTIDE SEQUENCE [LARGE SCALE GENOMIC DNA]</scope>
    <source>
        <strain evidence="1 2">NM25</strain>
    </source>
</reference>
<proteinExistence type="predicted"/>
<protein>
    <submittedName>
        <fullName evidence="1">Uncharacterized protein</fullName>
    </submittedName>
</protein>
<accession>A0A2S2KUE2</accession>
<keyword evidence="2" id="KW-1185">Reference proteome</keyword>